<dbReference type="EMBL" id="NBNE01001447">
    <property type="protein sequence ID" value="OWZ13981.1"/>
    <property type="molecule type" value="Genomic_DNA"/>
</dbReference>
<accession>A0A225W8B0</accession>
<organism evidence="2 3">
    <name type="scientific">Phytophthora megakarya</name>
    <dbReference type="NCBI Taxonomy" id="4795"/>
    <lineage>
        <taxon>Eukaryota</taxon>
        <taxon>Sar</taxon>
        <taxon>Stramenopiles</taxon>
        <taxon>Oomycota</taxon>
        <taxon>Peronosporomycetes</taxon>
        <taxon>Peronosporales</taxon>
        <taxon>Peronosporaceae</taxon>
        <taxon>Phytophthora</taxon>
    </lineage>
</organism>
<dbReference type="AlphaFoldDB" id="A0A225W8B0"/>
<keyword evidence="3" id="KW-1185">Reference proteome</keyword>
<gene>
    <name evidence="2" type="ORF">PHMEG_00012612</name>
</gene>
<comment type="caution">
    <text evidence="2">The sequence shown here is derived from an EMBL/GenBank/DDBJ whole genome shotgun (WGS) entry which is preliminary data.</text>
</comment>
<proteinExistence type="predicted"/>
<reference evidence="3" key="1">
    <citation type="submission" date="2017-03" db="EMBL/GenBank/DDBJ databases">
        <title>Phytopthora megakarya and P. palmivora, two closely related causual agents of cacao black pod achieved similar genome size and gene model numbers by different mechanisms.</title>
        <authorList>
            <person name="Ali S."/>
            <person name="Shao J."/>
            <person name="Larry D.J."/>
            <person name="Kronmiller B."/>
            <person name="Shen D."/>
            <person name="Strem M.D."/>
            <person name="Melnick R.L."/>
            <person name="Guiltinan M.J."/>
            <person name="Tyler B.M."/>
            <person name="Meinhardt L.W."/>
            <person name="Bailey B.A."/>
        </authorList>
    </citation>
    <scope>NUCLEOTIDE SEQUENCE [LARGE SCALE GENOMIC DNA]</scope>
    <source>
        <strain evidence="3">zdho120</strain>
    </source>
</reference>
<feature type="compositionally biased region" description="Polar residues" evidence="1">
    <location>
        <begin position="142"/>
        <end position="170"/>
    </location>
</feature>
<evidence type="ECO:0000256" key="1">
    <source>
        <dbReference type="SAM" id="MobiDB-lite"/>
    </source>
</evidence>
<protein>
    <submittedName>
        <fullName evidence="2">Uncharacterized protein</fullName>
    </submittedName>
</protein>
<evidence type="ECO:0000313" key="2">
    <source>
        <dbReference type="EMBL" id="OWZ13981.1"/>
    </source>
</evidence>
<name>A0A225W8B0_9STRA</name>
<feature type="compositionally biased region" description="Basic residues" evidence="1">
    <location>
        <begin position="171"/>
        <end position="184"/>
    </location>
</feature>
<feature type="region of interest" description="Disordered" evidence="1">
    <location>
        <begin position="141"/>
        <end position="184"/>
    </location>
</feature>
<evidence type="ECO:0000313" key="3">
    <source>
        <dbReference type="Proteomes" id="UP000198211"/>
    </source>
</evidence>
<dbReference type="Proteomes" id="UP000198211">
    <property type="component" value="Unassembled WGS sequence"/>
</dbReference>
<sequence length="184" mass="21066">MPPIFVQKPALHGNVRKAVSCDWCKCKSFEIEHLLTGKTRCAHASRLKPYADERFEVNEEILEHIANQDVYLAVEEFVAHRAHATHGFDGLGLVHIEDSWKLVTTMVEDVPVKFQEYVNSTNDGLLSQYVLNLQTRRKIDNHASSTSNRSQHSCPRTLSNTITSQSQQNHSNRRRCRVKKNRGD</sequence>